<dbReference type="InterPro" id="IPR003107">
    <property type="entry name" value="HAT"/>
</dbReference>
<dbReference type="InParanoid" id="A0A6J2XRS9"/>
<evidence type="ECO:0000256" key="3">
    <source>
        <dbReference type="ARBA" id="ARBA00022737"/>
    </source>
</evidence>
<dbReference type="Pfam" id="PF05843">
    <property type="entry name" value="Suf"/>
    <property type="match status" value="1"/>
</dbReference>
<proteinExistence type="predicted"/>
<dbReference type="SUPFAM" id="SSF48452">
    <property type="entry name" value="TPR-like"/>
    <property type="match status" value="2"/>
</dbReference>
<evidence type="ECO:0000313" key="7">
    <source>
        <dbReference type="Proteomes" id="UP000504635"/>
    </source>
</evidence>
<feature type="region of interest" description="Disordered" evidence="5">
    <location>
        <begin position="1044"/>
        <end position="1072"/>
    </location>
</feature>
<feature type="domain" description="S1 motif" evidence="6">
    <location>
        <begin position="595"/>
        <end position="629"/>
    </location>
</feature>
<dbReference type="GeneID" id="115880488"/>
<accession>A0A6J2XRS9</accession>
<dbReference type="InterPro" id="IPR012340">
    <property type="entry name" value="NA-bd_OB-fold"/>
</dbReference>
<evidence type="ECO:0000259" key="6">
    <source>
        <dbReference type="PROSITE" id="PS50126"/>
    </source>
</evidence>
<feature type="region of interest" description="Disordered" evidence="5">
    <location>
        <begin position="27"/>
        <end position="52"/>
    </location>
</feature>
<keyword evidence="3" id="KW-0677">Repeat</keyword>
<keyword evidence="4" id="KW-0539">Nucleus</keyword>
<dbReference type="RefSeq" id="XP_030753555.1">
    <property type="nucleotide sequence ID" value="XM_030897695.1"/>
</dbReference>
<evidence type="ECO:0000313" key="8">
    <source>
        <dbReference type="RefSeq" id="XP_030753555.1"/>
    </source>
</evidence>
<dbReference type="InterPro" id="IPR011990">
    <property type="entry name" value="TPR-like_helical_dom_sf"/>
</dbReference>
<dbReference type="PANTHER" id="PTHR23270">
    <property type="entry name" value="PROGRAMMED CELL DEATH PROTEIN 11 PRE-RRNA PROCESSING PROTEIN RRP5"/>
    <property type="match status" value="1"/>
</dbReference>
<dbReference type="InterPro" id="IPR045209">
    <property type="entry name" value="Rrp5"/>
</dbReference>
<keyword evidence="2" id="KW-0698">rRNA processing</keyword>
<organism evidence="7 8">
    <name type="scientific">Sitophilus oryzae</name>
    <name type="common">Rice weevil</name>
    <name type="synonym">Curculio oryzae</name>
    <dbReference type="NCBI Taxonomy" id="7048"/>
    <lineage>
        <taxon>Eukaryota</taxon>
        <taxon>Metazoa</taxon>
        <taxon>Ecdysozoa</taxon>
        <taxon>Arthropoda</taxon>
        <taxon>Hexapoda</taxon>
        <taxon>Insecta</taxon>
        <taxon>Pterygota</taxon>
        <taxon>Neoptera</taxon>
        <taxon>Endopterygota</taxon>
        <taxon>Coleoptera</taxon>
        <taxon>Polyphaga</taxon>
        <taxon>Cucujiformia</taxon>
        <taxon>Curculionidae</taxon>
        <taxon>Dryophthorinae</taxon>
        <taxon>Sitophilus</taxon>
    </lineage>
</organism>
<dbReference type="FunCoup" id="A0A6J2XRS9">
    <property type="interactions" value="2350"/>
</dbReference>
<dbReference type="SMART" id="SM00386">
    <property type="entry name" value="HAT"/>
    <property type="match status" value="4"/>
</dbReference>
<dbReference type="Gene3D" id="1.25.40.10">
    <property type="entry name" value="Tetratricopeptide repeat domain"/>
    <property type="match status" value="1"/>
</dbReference>
<dbReference type="InterPro" id="IPR003029">
    <property type="entry name" value="S1_domain"/>
</dbReference>
<evidence type="ECO:0000256" key="2">
    <source>
        <dbReference type="ARBA" id="ARBA00022552"/>
    </source>
</evidence>
<dbReference type="Gene3D" id="2.40.50.140">
    <property type="entry name" value="Nucleic acid-binding proteins"/>
    <property type="match status" value="4"/>
</dbReference>
<dbReference type="GO" id="GO:0006364">
    <property type="term" value="P:rRNA processing"/>
    <property type="evidence" value="ECO:0007669"/>
    <property type="project" value="UniProtKB-KW"/>
</dbReference>
<dbReference type="Pfam" id="PF00575">
    <property type="entry name" value="S1"/>
    <property type="match status" value="1"/>
</dbReference>
<dbReference type="SUPFAM" id="SSF50249">
    <property type="entry name" value="Nucleic acid-binding proteins"/>
    <property type="match status" value="6"/>
</dbReference>
<dbReference type="CTD" id="42899"/>
<protein>
    <submittedName>
        <fullName evidence="8">Protein RRP5 homolog</fullName>
    </submittedName>
</protein>
<gene>
    <name evidence="8" type="primary">LOC115880488</name>
</gene>
<feature type="compositionally biased region" description="Acidic residues" evidence="5">
    <location>
        <begin position="1045"/>
        <end position="1055"/>
    </location>
</feature>
<feature type="domain" description="S1 motif" evidence="6">
    <location>
        <begin position="340"/>
        <end position="417"/>
    </location>
</feature>
<keyword evidence="7" id="KW-1185">Reference proteome</keyword>
<sequence length="1362" mass="154364">MAAIEEENFPRGGKVFRKRAARDVTNLFNTGKSPKQKKIKKNEPKQADDGLVQPSLNIRGSLTYNKIQSGMVIIGCIRNIKNFSLEVELPGLCFATINITEISDPFTKHLNKLLEDDDPETGIILNKMFSIGEYLPVKIIHIEPSEKGGAHLKGTINPREIYFEYNHTSFKKEMLVWCSISSQADHGYEISMGVKNTRAFLPSKNIDDNSKYLIGKPLWCVVHKCEFTPSSSILRLSSKDEHMENRTTEVDNLHDLIPGSKVELFVEKVTSHGIQGKFCDQFNGYINNSYINNLKKSITDYREGQLLQCYILYIEPVTNIAHLSLCNFKTAEQPKDLNVGDLLTGEVISHTYNGIFFLFKNKYKGFASNRRLTSSLTRNNNKVSDAVKKKYPVGSVHQCRILDYNHVLNAFICTTEQSIVKADIFHPKDLTLGQLLKVTIISIKDEGLVVKFRHLTGFVTNLHISDSAYTDNIKKKYKEDQKVTSRVLNIDGDKVLFTLKPSLIKCDNYLTTVEDAEVGKCFTGVVAKIQETGTLVAFFGNVKGWLSNKNKRKDQINVSNYFFMGQVIKVYIRNIEGTNIFLSLDKPQEKALKIGSKICGTVKSIVDEGINITLEHKHTKGFIPNSHLSSYPSLCAGIKGTLKRGNKMVNLMYLGGKNPQLFSRSESILLKNNKIPKVDSVNKGDNVRCLYHSRSSEGITVIPLLVGSASTILIQHQHITKELDIYLLQPYQVLVCNVLQKNADEIKLSIKLNNISNQSVELLMNSFSSFINDYGILQEYGKNSGWDICQYKPGYEVICQVEKLGSAGGCTISLPNGAKGIAVPSLCPKGVKENDTIKGIVLSYDFDKHFVDICLRPDIISKINKIQNGSTKSTIPSSIAEKLLVKGEHIVAVLKHKECNKQLIYLPLRIPEFNFAGCDSFYLNKRFKVCICSKVDGKFVGIAKKLFIKMDKSLDKQLPVKNNTQKIKPKNNEVVKAVEEHAVEAVEEHAVEAVEHKIELENITETETVNNVINNAVETDLPEKHIPVVLPGITSFFNSSKQEISYDDSSSDEASNEPVQPKKKKISRDERNAERLKQEEIISKIELSLADTSKPPESAEEFDRLLLANPNSSELWIKYISFHIAATEVDKARSIAKRALDSINMTYTEEKFNIWIVLLNLENAFGTKESFDRVLDEALKFNEPLNIYLRIIQMFAEEGKYTEMEEKVKKIRSKYKQDQLMWLELGKIYYQIGKYKEARNCKDSALRSLADKKTQMNIIVRFAILEFKYGEVDQACAIFESILTTDPRKVNIWITYVDQLIKKNHIEQARQVLERAALQKLPLRSMKSLFMKFRKFEEEYGTPESVNVVKDRVQEYIVSLEK</sequence>
<feature type="domain" description="S1 motif" evidence="6">
    <location>
        <begin position="70"/>
        <end position="155"/>
    </location>
</feature>
<comment type="subcellular location">
    <subcellularLocation>
        <location evidence="1">Nucleus</location>
        <location evidence="1">Nucleolus</location>
    </subcellularLocation>
</comment>
<dbReference type="GO" id="GO:0032040">
    <property type="term" value="C:small-subunit processome"/>
    <property type="evidence" value="ECO:0007669"/>
    <property type="project" value="TreeGrafter"/>
</dbReference>
<dbReference type="GO" id="GO:0003723">
    <property type="term" value="F:RNA binding"/>
    <property type="evidence" value="ECO:0007669"/>
    <property type="project" value="TreeGrafter"/>
</dbReference>
<feature type="domain" description="S1 motif" evidence="6">
    <location>
        <begin position="433"/>
        <end position="500"/>
    </location>
</feature>
<evidence type="ECO:0000256" key="1">
    <source>
        <dbReference type="ARBA" id="ARBA00004604"/>
    </source>
</evidence>
<evidence type="ECO:0000256" key="4">
    <source>
        <dbReference type="ARBA" id="ARBA00023242"/>
    </source>
</evidence>
<dbReference type="InterPro" id="IPR008847">
    <property type="entry name" value="Suf"/>
</dbReference>
<dbReference type="Proteomes" id="UP000504635">
    <property type="component" value="Unplaced"/>
</dbReference>
<dbReference type="SMART" id="SM00316">
    <property type="entry name" value="S1"/>
    <property type="match status" value="8"/>
</dbReference>
<evidence type="ECO:0000256" key="5">
    <source>
        <dbReference type="SAM" id="MobiDB-lite"/>
    </source>
</evidence>
<dbReference type="PANTHER" id="PTHR23270:SF10">
    <property type="entry name" value="PROTEIN RRP5 HOMOLOG"/>
    <property type="match status" value="1"/>
</dbReference>
<reference evidence="8" key="1">
    <citation type="submission" date="2025-08" db="UniProtKB">
        <authorList>
            <consortium name="RefSeq"/>
        </authorList>
    </citation>
    <scope>IDENTIFICATION</scope>
    <source>
        <tissue evidence="8">Gonads</tissue>
    </source>
</reference>
<dbReference type="PROSITE" id="PS50126">
    <property type="entry name" value="S1"/>
    <property type="match status" value="5"/>
</dbReference>
<name>A0A6J2XRS9_SITOR</name>
<dbReference type="OrthoDB" id="412781at2759"/>
<dbReference type="KEGG" id="soy:115880488"/>
<feature type="domain" description="S1 motif" evidence="6">
    <location>
        <begin position="519"/>
        <end position="585"/>
    </location>
</feature>